<protein>
    <submittedName>
        <fullName evidence="1">Uncharacterized protein</fullName>
    </submittedName>
</protein>
<keyword evidence="2" id="KW-1185">Reference proteome</keyword>
<evidence type="ECO:0000313" key="2">
    <source>
        <dbReference type="Proteomes" id="UP001162992"/>
    </source>
</evidence>
<name>A0ACC2EI07_DIPCM</name>
<organism evidence="1 2">
    <name type="scientific">Diphasiastrum complanatum</name>
    <name type="common">Issler's clubmoss</name>
    <name type="synonym">Lycopodium complanatum</name>
    <dbReference type="NCBI Taxonomy" id="34168"/>
    <lineage>
        <taxon>Eukaryota</taxon>
        <taxon>Viridiplantae</taxon>
        <taxon>Streptophyta</taxon>
        <taxon>Embryophyta</taxon>
        <taxon>Tracheophyta</taxon>
        <taxon>Lycopodiopsida</taxon>
        <taxon>Lycopodiales</taxon>
        <taxon>Lycopodiaceae</taxon>
        <taxon>Lycopodioideae</taxon>
        <taxon>Diphasiastrum</taxon>
    </lineage>
</organism>
<comment type="caution">
    <text evidence="1">The sequence shown here is derived from an EMBL/GenBank/DDBJ whole genome shotgun (WGS) entry which is preliminary data.</text>
</comment>
<sequence>MLQVVELQVPMRRQECERKIRRSLSNMIGVESVNVDMRLQKVTVMGYVDQMKVLKKVRGTVKRAEFWPQQTNNHYIAYSPYTSVSSLHKYDHDYGYEQHYRPVQDDKVTTLFTDENPHACSIM</sequence>
<accession>A0ACC2EI07</accession>
<proteinExistence type="predicted"/>
<dbReference type="Proteomes" id="UP001162992">
    <property type="component" value="Chromosome 2"/>
</dbReference>
<gene>
    <name evidence="1" type="ORF">O6H91_02G089300</name>
</gene>
<dbReference type="EMBL" id="CM055093">
    <property type="protein sequence ID" value="KAJ7566119.1"/>
    <property type="molecule type" value="Genomic_DNA"/>
</dbReference>
<reference evidence="2" key="1">
    <citation type="journal article" date="2024" name="Proc. Natl. Acad. Sci. U.S.A.">
        <title>Extraordinary preservation of gene collinearity over three hundred million years revealed in homosporous lycophytes.</title>
        <authorList>
            <person name="Li C."/>
            <person name="Wickell D."/>
            <person name="Kuo L.Y."/>
            <person name="Chen X."/>
            <person name="Nie B."/>
            <person name="Liao X."/>
            <person name="Peng D."/>
            <person name="Ji J."/>
            <person name="Jenkins J."/>
            <person name="Williams M."/>
            <person name="Shu S."/>
            <person name="Plott C."/>
            <person name="Barry K."/>
            <person name="Rajasekar S."/>
            <person name="Grimwood J."/>
            <person name="Han X."/>
            <person name="Sun S."/>
            <person name="Hou Z."/>
            <person name="He W."/>
            <person name="Dai G."/>
            <person name="Sun C."/>
            <person name="Schmutz J."/>
            <person name="Leebens-Mack J.H."/>
            <person name="Li F.W."/>
            <person name="Wang L."/>
        </authorList>
    </citation>
    <scope>NUCLEOTIDE SEQUENCE [LARGE SCALE GENOMIC DNA]</scope>
    <source>
        <strain evidence="2">cv. PW_Plant_1</strain>
    </source>
</reference>
<evidence type="ECO:0000313" key="1">
    <source>
        <dbReference type="EMBL" id="KAJ7566119.1"/>
    </source>
</evidence>